<sequence>MTSIVLTEFARTRLFPRVARANTIQDCTAQAFERRLNEEPPLKVLEGYAPFCALHVHRNWTSTRCIVLPITGENRHRLRSAYEARSTDELPVLVRWFEGVQAPVADFLIPILYSREQLAKEGSPITAEWGVVGCLYTAEPEEIPMAPITMMRNALGVDQGGSGVPLDRAAYLASVAFWEAHANWRG</sequence>
<dbReference type="InterPro" id="IPR021610">
    <property type="entry name" value="DUF3228"/>
</dbReference>
<reference evidence="1 2" key="1">
    <citation type="submission" date="2016-10" db="EMBL/GenBank/DDBJ databases">
        <authorList>
            <person name="de Groot N.N."/>
        </authorList>
    </citation>
    <scope>NUCLEOTIDE SEQUENCE [LARGE SCALE GENOMIC DNA]</scope>
    <source>
        <strain evidence="1 2">CGMCC 1.7659</strain>
    </source>
</reference>
<dbReference type="Proteomes" id="UP000198575">
    <property type="component" value="Unassembled WGS sequence"/>
</dbReference>
<protein>
    <recommendedName>
        <fullName evidence="3">DUF3228 domain-containing protein</fullName>
    </recommendedName>
</protein>
<accession>A0A1I4XZS3</accession>
<dbReference type="AlphaFoldDB" id="A0A1I4XZS3"/>
<dbReference type="OrthoDB" id="7832759at2"/>
<evidence type="ECO:0008006" key="3">
    <source>
        <dbReference type="Google" id="ProtNLM"/>
    </source>
</evidence>
<keyword evidence="2" id="KW-1185">Reference proteome</keyword>
<dbReference type="STRING" id="578942.SAMN05216289_11345"/>
<proteinExistence type="predicted"/>
<dbReference type="Pfam" id="PF11539">
    <property type="entry name" value="DUF3228"/>
    <property type="match status" value="1"/>
</dbReference>
<dbReference type="EMBL" id="FOVF01000013">
    <property type="protein sequence ID" value="SFN30893.1"/>
    <property type="molecule type" value="Genomic_DNA"/>
</dbReference>
<dbReference type="Gene3D" id="3.30.2310.50">
    <property type="entry name" value="Protein of unknown function (DUF3228), domain 1"/>
    <property type="match status" value="2"/>
</dbReference>
<gene>
    <name evidence="1" type="ORF">SAMN05216289_11345</name>
</gene>
<dbReference type="PANTHER" id="PTHR38666:SF2">
    <property type="entry name" value="FLAGELLAR ASSOCIATED PROTEIN"/>
    <property type="match status" value="1"/>
</dbReference>
<name>A0A1I4XZS3_9GAMM</name>
<evidence type="ECO:0000313" key="1">
    <source>
        <dbReference type="EMBL" id="SFN30893.1"/>
    </source>
</evidence>
<dbReference type="RefSeq" id="WP_092407736.1">
    <property type="nucleotide sequence ID" value="NZ_FOVF01000013.1"/>
</dbReference>
<evidence type="ECO:0000313" key="2">
    <source>
        <dbReference type="Proteomes" id="UP000198575"/>
    </source>
</evidence>
<dbReference type="PANTHER" id="PTHR38666">
    <property type="match status" value="1"/>
</dbReference>
<organism evidence="1 2">
    <name type="scientific">Dokdonella immobilis</name>
    <dbReference type="NCBI Taxonomy" id="578942"/>
    <lineage>
        <taxon>Bacteria</taxon>
        <taxon>Pseudomonadati</taxon>
        <taxon>Pseudomonadota</taxon>
        <taxon>Gammaproteobacteria</taxon>
        <taxon>Lysobacterales</taxon>
        <taxon>Rhodanobacteraceae</taxon>
        <taxon>Dokdonella</taxon>
    </lineage>
</organism>